<dbReference type="EMBL" id="CABIJS010000088">
    <property type="protein sequence ID" value="VUZ42372.1"/>
    <property type="molecule type" value="Genomic_DNA"/>
</dbReference>
<dbReference type="Proteomes" id="UP000321570">
    <property type="component" value="Unassembled WGS sequence"/>
</dbReference>
<accession>A0A564Y4Z9</accession>
<evidence type="ECO:0000313" key="3">
    <source>
        <dbReference type="Proteomes" id="UP000321570"/>
    </source>
</evidence>
<dbReference type="AlphaFoldDB" id="A0A564Y4Z9"/>
<reference evidence="2 3" key="1">
    <citation type="submission" date="2019-07" db="EMBL/GenBank/DDBJ databases">
        <authorList>
            <person name="Jastrzebski P J."/>
            <person name="Paukszto L."/>
            <person name="Jastrzebski P J."/>
        </authorList>
    </citation>
    <scope>NUCLEOTIDE SEQUENCE [LARGE SCALE GENOMIC DNA]</scope>
    <source>
        <strain evidence="2 3">WMS-il1</strain>
    </source>
</reference>
<name>A0A564Y4Z9_HYMDI</name>
<organism evidence="2 3">
    <name type="scientific">Hymenolepis diminuta</name>
    <name type="common">Rat tapeworm</name>
    <dbReference type="NCBI Taxonomy" id="6216"/>
    <lineage>
        <taxon>Eukaryota</taxon>
        <taxon>Metazoa</taxon>
        <taxon>Spiralia</taxon>
        <taxon>Lophotrochozoa</taxon>
        <taxon>Platyhelminthes</taxon>
        <taxon>Cestoda</taxon>
        <taxon>Eucestoda</taxon>
        <taxon>Cyclophyllidea</taxon>
        <taxon>Hymenolepididae</taxon>
        <taxon>Hymenolepis</taxon>
    </lineage>
</organism>
<keyword evidence="1" id="KW-0175">Coiled coil</keyword>
<keyword evidence="3" id="KW-1185">Reference proteome</keyword>
<gene>
    <name evidence="2" type="ORF">WMSIL1_LOCUS2986</name>
</gene>
<protein>
    <submittedName>
        <fullName evidence="2">Uncharacterized protein</fullName>
    </submittedName>
</protein>
<sequence>MVFGLYYISALQASMCASCRDKRFDKEVDAHLDKIDKIREHRELDTAIQFLFKKLEESRLKAEKELRDHNATIEDWLREMHTKMSKIAPEVKRIPDLVKELEKSGVS</sequence>
<evidence type="ECO:0000313" key="2">
    <source>
        <dbReference type="EMBL" id="VUZ42372.1"/>
    </source>
</evidence>
<feature type="coiled-coil region" evidence="1">
    <location>
        <begin position="52"/>
        <end position="79"/>
    </location>
</feature>
<proteinExistence type="predicted"/>
<evidence type="ECO:0000256" key="1">
    <source>
        <dbReference type="SAM" id="Coils"/>
    </source>
</evidence>